<dbReference type="Proteomes" id="UP001321786">
    <property type="component" value="Chromosome"/>
</dbReference>
<dbReference type="AlphaFoldDB" id="A0AAU9EPF1"/>
<evidence type="ECO:0000256" key="6">
    <source>
        <dbReference type="ARBA" id="ARBA00023284"/>
    </source>
</evidence>
<organism evidence="9 10">
    <name type="scientific">Helicovermis profundi</name>
    <dbReference type="NCBI Taxonomy" id="3065157"/>
    <lineage>
        <taxon>Bacteria</taxon>
        <taxon>Bacillati</taxon>
        <taxon>Bacillota</taxon>
        <taxon>Clostridia</taxon>
        <taxon>Helicovermis</taxon>
    </lineage>
</organism>
<evidence type="ECO:0000313" key="10">
    <source>
        <dbReference type="Proteomes" id="UP001321786"/>
    </source>
</evidence>
<dbReference type="InterPro" id="IPR016156">
    <property type="entry name" value="FAD/NAD-linked_Rdtase_dimer_sf"/>
</dbReference>
<keyword evidence="6" id="KW-0676">Redox-active center</keyword>
<keyword evidence="3" id="KW-0285">Flavoprotein</keyword>
<dbReference type="KEGG" id="hprf:HLPR_23450"/>
<accession>A0AAU9EPF1</accession>
<evidence type="ECO:0000259" key="8">
    <source>
        <dbReference type="Pfam" id="PF07992"/>
    </source>
</evidence>
<feature type="domain" description="Pyridine nucleotide-disulphide oxidoreductase dimerisation" evidence="7">
    <location>
        <begin position="332"/>
        <end position="424"/>
    </location>
</feature>
<dbReference type="Pfam" id="PF07992">
    <property type="entry name" value="Pyr_redox_2"/>
    <property type="match status" value="1"/>
</dbReference>
<feature type="domain" description="FAD/NAD(P)-binding" evidence="8">
    <location>
        <begin position="3"/>
        <end position="300"/>
    </location>
</feature>
<dbReference type="RefSeq" id="WP_338535617.1">
    <property type="nucleotide sequence ID" value="NZ_AP028654.1"/>
</dbReference>
<evidence type="ECO:0000256" key="4">
    <source>
        <dbReference type="ARBA" id="ARBA00022827"/>
    </source>
</evidence>
<keyword evidence="10" id="KW-1185">Reference proteome</keyword>
<reference evidence="9 10" key="1">
    <citation type="submission" date="2023-08" db="EMBL/GenBank/DDBJ databases">
        <title>Helicovermis profunda gen. nov., sp. nov., a novel mesophilic, fermentative bacterium within the Bacillota from a deep-sea hydrothermal vent chimney.</title>
        <authorList>
            <person name="Miyazaki U."/>
            <person name="Mizutani D."/>
            <person name="Hashimoto Y."/>
            <person name="Tame A."/>
            <person name="Sawayama S."/>
            <person name="Miyazaki J."/>
            <person name="Takai K."/>
            <person name="Nakagawa S."/>
        </authorList>
    </citation>
    <scope>NUCLEOTIDE SEQUENCE [LARGE SCALE GENOMIC DNA]</scope>
    <source>
        <strain evidence="9 10">S502</strain>
    </source>
</reference>
<dbReference type="GO" id="GO:0016491">
    <property type="term" value="F:oxidoreductase activity"/>
    <property type="evidence" value="ECO:0007669"/>
    <property type="project" value="UniProtKB-KW"/>
</dbReference>
<evidence type="ECO:0000256" key="3">
    <source>
        <dbReference type="ARBA" id="ARBA00022630"/>
    </source>
</evidence>
<evidence type="ECO:0000256" key="2">
    <source>
        <dbReference type="ARBA" id="ARBA00009130"/>
    </source>
</evidence>
<evidence type="ECO:0000256" key="1">
    <source>
        <dbReference type="ARBA" id="ARBA00001974"/>
    </source>
</evidence>
<dbReference type="Gene3D" id="3.30.390.30">
    <property type="match status" value="1"/>
</dbReference>
<dbReference type="PRINTS" id="PR00411">
    <property type="entry name" value="PNDRDTASEI"/>
</dbReference>
<evidence type="ECO:0000256" key="5">
    <source>
        <dbReference type="ARBA" id="ARBA00023002"/>
    </source>
</evidence>
<gene>
    <name evidence="9" type="ORF">HLPR_23450</name>
</gene>
<dbReference type="SUPFAM" id="SSF51905">
    <property type="entry name" value="FAD/NAD(P)-binding domain"/>
    <property type="match status" value="1"/>
</dbReference>
<evidence type="ECO:0000313" key="9">
    <source>
        <dbReference type="EMBL" id="BEP30014.1"/>
    </source>
</evidence>
<dbReference type="Pfam" id="PF02852">
    <property type="entry name" value="Pyr_redox_dim"/>
    <property type="match status" value="1"/>
</dbReference>
<dbReference type="SUPFAM" id="SSF55424">
    <property type="entry name" value="FAD/NAD-linked reductases, dimerisation (C-terminal) domain"/>
    <property type="match status" value="1"/>
</dbReference>
<dbReference type="PANTHER" id="PTHR43429">
    <property type="entry name" value="PYRIDINE NUCLEOTIDE-DISULFIDE OXIDOREDUCTASE DOMAIN-CONTAINING"/>
    <property type="match status" value="1"/>
</dbReference>
<evidence type="ECO:0000259" key="7">
    <source>
        <dbReference type="Pfam" id="PF02852"/>
    </source>
</evidence>
<dbReference type="InterPro" id="IPR036188">
    <property type="entry name" value="FAD/NAD-bd_sf"/>
</dbReference>
<comment type="similarity">
    <text evidence="2">Belongs to the class-III pyridine nucleotide-disulfide oxidoreductase family.</text>
</comment>
<dbReference type="EMBL" id="AP028654">
    <property type="protein sequence ID" value="BEP30014.1"/>
    <property type="molecule type" value="Genomic_DNA"/>
</dbReference>
<dbReference type="InterPro" id="IPR050260">
    <property type="entry name" value="FAD-bd_OxRdtase"/>
</dbReference>
<sequence>MKHVVVVGGGVAAKGFLSSAVAIHSDVKYTFIRKTEFGPVPCGIPYAFGTLDSPMDNISPDTGILKGGAELIIDEVIEIDSKEKNITLKSNKKLNYDKLVMAVGSEPIVPPFPGLELENILTIEKDLNVVTKQKEIIKNSKNIVIVGGGFIGVELADEIKNFEGKNVTIIELARNVLSAAFDVKYCQAVEDILKHKNINVITKLGVSEFKGNGKVEEVVLSNGQIVAADMVFLSIGAKPLIKLGEMAGLETNPRAGIITDAYGYTSNSDILAIGDCSSKIDFFSGKGSGIKLASVAAREGRIAALNLFGKVMPESPLGVTSLFSTCVHGEYFAATGMTIEQLEKSNTLFNTVDITTVDKHPTTLPNAKKIEGTFIFAKETNIILGAQLKGSVQVAELINFLGYAVQNKASAYELYTLNYASHPMGTPSPNKTIAHMAATALLKKIK</sequence>
<keyword evidence="4" id="KW-0274">FAD</keyword>
<dbReference type="InterPro" id="IPR004099">
    <property type="entry name" value="Pyr_nucl-diS_OxRdtase_dimer"/>
</dbReference>
<dbReference type="InterPro" id="IPR023753">
    <property type="entry name" value="FAD/NAD-binding_dom"/>
</dbReference>
<comment type="cofactor">
    <cofactor evidence="1">
        <name>FAD</name>
        <dbReference type="ChEBI" id="CHEBI:57692"/>
    </cofactor>
</comment>
<name>A0AAU9EPF1_9FIRM</name>
<protein>
    <submittedName>
        <fullName evidence="9">FAD-dependent oxidoreductase</fullName>
    </submittedName>
</protein>
<proteinExistence type="inferred from homology"/>
<dbReference type="PANTHER" id="PTHR43429:SF1">
    <property type="entry name" value="NAD(P)H SULFUR OXIDOREDUCTASE (COA-DEPENDENT)"/>
    <property type="match status" value="1"/>
</dbReference>
<dbReference type="PRINTS" id="PR00368">
    <property type="entry name" value="FADPNR"/>
</dbReference>
<keyword evidence="5" id="KW-0560">Oxidoreductase</keyword>
<dbReference type="Gene3D" id="3.50.50.60">
    <property type="entry name" value="FAD/NAD(P)-binding domain"/>
    <property type="match status" value="2"/>
</dbReference>